<feature type="region of interest" description="Disordered" evidence="1">
    <location>
        <begin position="1"/>
        <end position="62"/>
    </location>
</feature>
<dbReference type="AlphaFoldDB" id="A0A5Q0L645"/>
<feature type="compositionally biased region" description="Gly residues" evidence="1">
    <location>
        <begin position="36"/>
        <end position="62"/>
    </location>
</feature>
<reference evidence="2 3" key="1">
    <citation type="submission" date="2019-10" db="EMBL/GenBank/DDBJ databases">
        <title>A novel species.</title>
        <authorList>
            <person name="Gao J."/>
        </authorList>
    </citation>
    <scope>NUCLEOTIDE SEQUENCE [LARGE SCALE GENOMIC DNA]</scope>
    <source>
        <strain evidence="2 3">QMT-28</strain>
    </source>
</reference>
<dbReference type="Proteomes" id="UP000326179">
    <property type="component" value="Chromosome"/>
</dbReference>
<gene>
    <name evidence="2" type="ORF">GFH48_03980</name>
</gene>
<evidence type="ECO:0000256" key="1">
    <source>
        <dbReference type="SAM" id="MobiDB-lite"/>
    </source>
</evidence>
<evidence type="ECO:0000313" key="2">
    <source>
        <dbReference type="EMBL" id="QFZ72535.1"/>
    </source>
</evidence>
<evidence type="ECO:0000313" key="3">
    <source>
        <dbReference type="Proteomes" id="UP000326179"/>
    </source>
</evidence>
<sequence length="62" mass="5896">MGAVGRHRCEGVGPGRTLRGRRLPGGHRPAASEGAGRPGTRGAGGVPLAGRRCGPGAGGAGA</sequence>
<keyword evidence="3" id="KW-1185">Reference proteome</keyword>
<feature type="compositionally biased region" description="Low complexity" evidence="1">
    <location>
        <begin position="26"/>
        <end position="35"/>
    </location>
</feature>
<proteinExistence type="predicted"/>
<dbReference type="KEGG" id="sfy:GFH48_03980"/>
<name>A0A5Q0L645_9ACTN</name>
<dbReference type="EMBL" id="CP045643">
    <property type="protein sequence ID" value="QFZ72535.1"/>
    <property type="molecule type" value="Genomic_DNA"/>
</dbReference>
<accession>A0A5Q0L645</accession>
<organism evidence="2 3">
    <name type="scientific">Streptomyces fagopyri</name>
    <dbReference type="NCBI Taxonomy" id="2662397"/>
    <lineage>
        <taxon>Bacteria</taxon>
        <taxon>Bacillati</taxon>
        <taxon>Actinomycetota</taxon>
        <taxon>Actinomycetes</taxon>
        <taxon>Kitasatosporales</taxon>
        <taxon>Streptomycetaceae</taxon>
        <taxon>Streptomyces</taxon>
    </lineage>
</organism>
<protein>
    <submittedName>
        <fullName evidence="2">Uncharacterized protein</fullName>
    </submittedName>
</protein>